<dbReference type="EMBL" id="JAMPKM010000071">
    <property type="protein sequence ID" value="MEP0821113.1"/>
    <property type="molecule type" value="Genomic_DNA"/>
</dbReference>
<sequence>MVNSTFKFAAQSPEELAAIVGRFQNQIPTWQDYLFFLGMLPEFTRLKWSFEPGTEDEVDEFGRLFWLQSALAEWVDYLVTKSQSPDSEGVPVPSDLRNSEKVVVKVRAELSKAVLDLARFTFDRVSHLKTANRPTPESVWFAWEVQSFEDMVLHSGLITGQATKRESKETVNARCQEIAKILEAANPRTLLLSTAKVDYADELLGDLEALLCFAYAEAVSDIYFRNSREYIGFQRALRAWSRECRSHSFWILPQFENGKRLPTGRKAKRDPKQVNSQNVRTYARAI</sequence>
<reference evidence="1 2" key="1">
    <citation type="submission" date="2022-04" db="EMBL/GenBank/DDBJ databases">
        <title>Positive selection, recombination, and allopatry shape intraspecific diversity of widespread and dominant cyanobacteria.</title>
        <authorList>
            <person name="Wei J."/>
            <person name="Shu W."/>
            <person name="Hu C."/>
        </authorList>
    </citation>
    <scope>NUCLEOTIDE SEQUENCE [LARGE SCALE GENOMIC DNA]</scope>
    <source>
        <strain evidence="1 2">GB2-A4</strain>
    </source>
</reference>
<evidence type="ECO:0000313" key="2">
    <source>
        <dbReference type="Proteomes" id="UP001464891"/>
    </source>
</evidence>
<keyword evidence="2" id="KW-1185">Reference proteome</keyword>
<organism evidence="1 2">
    <name type="scientific">Trichocoleus desertorum GB2-A4</name>
    <dbReference type="NCBI Taxonomy" id="2933944"/>
    <lineage>
        <taxon>Bacteria</taxon>
        <taxon>Bacillati</taxon>
        <taxon>Cyanobacteriota</taxon>
        <taxon>Cyanophyceae</taxon>
        <taxon>Leptolyngbyales</taxon>
        <taxon>Trichocoleusaceae</taxon>
        <taxon>Trichocoleus</taxon>
    </lineage>
</organism>
<comment type="caution">
    <text evidence="1">The sequence shown here is derived from an EMBL/GenBank/DDBJ whole genome shotgun (WGS) entry which is preliminary data.</text>
</comment>
<accession>A0ABV0JH42</accession>
<evidence type="ECO:0000313" key="1">
    <source>
        <dbReference type="EMBL" id="MEP0821113.1"/>
    </source>
</evidence>
<dbReference type="Proteomes" id="UP001464891">
    <property type="component" value="Unassembled WGS sequence"/>
</dbReference>
<name>A0ABV0JH42_9CYAN</name>
<proteinExistence type="predicted"/>
<dbReference type="RefSeq" id="WP_190435163.1">
    <property type="nucleotide sequence ID" value="NZ_JAMPKM010000071.1"/>
</dbReference>
<protein>
    <submittedName>
        <fullName evidence="1">Uncharacterized protein</fullName>
    </submittedName>
</protein>
<gene>
    <name evidence="1" type="ORF">NC998_29145</name>
</gene>